<dbReference type="AlphaFoldDB" id="A0AAI9EAY5"/>
<accession>A0AAI9EAY5</accession>
<evidence type="ECO:0000313" key="3">
    <source>
        <dbReference type="Proteomes" id="UP001296104"/>
    </source>
</evidence>
<reference evidence="2" key="1">
    <citation type="submission" date="2023-11" db="EMBL/GenBank/DDBJ databases">
        <authorList>
            <person name="Alioto T."/>
            <person name="Alioto T."/>
            <person name="Gomez Garrido J."/>
        </authorList>
    </citation>
    <scope>NUCLEOTIDE SEQUENCE</scope>
</reference>
<dbReference type="Proteomes" id="UP001296104">
    <property type="component" value="Unassembled WGS sequence"/>
</dbReference>
<comment type="caution">
    <text evidence="2">The sequence shown here is derived from an EMBL/GenBank/DDBJ whole genome shotgun (WGS) entry which is preliminary data.</text>
</comment>
<feature type="compositionally biased region" description="Polar residues" evidence="1">
    <location>
        <begin position="47"/>
        <end position="61"/>
    </location>
</feature>
<gene>
    <name evidence="2" type="ORF">LECACI_7A004910</name>
</gene>
<feature type="compositionally biased region" description="Polar residues" evidence="1">
    <location>
        <begin position="226"/>
        <end position="236"/>
    </location>
</feature>
<feature type="compositionally biased region" description="Basic and acidic residues" evidence="1">
    <location>
        <begin position="23"/>
        <end position="34"/>
    </location>
</feature>
<organism evidence="2 3">
    <name type="scientific">Lecanosticta acicola</name>
    <dbReference type="NCBI Taxonomy" id="111012"/>
    <lineage>
        <taxon>Eukaryota</taxon>
        <taxon>Fungi</taxon>
        <taxon>Dikarya</taxon>
        <taxon>Ascomycota</taxon>
        <taxon>Pezizomycotina</taxon>
        <taxon>Dothideomycetes</taxon>
        <taxon>Dothideomycetidae</taxon>
        <taxon>Mycosphaerellales</taxon>
        <taxon>Mycosphaerellaceae</taxon>
        <taxon>Lecanosticta</taxon>
    </lineage>
</organism>
<evidence type="ECO:0000256" key="1">
    <source>
        <dbReference type="SAM" id="MobiDB-lite"/>
    </source>
</evidence>
<feature type="region of interest" description="Disordered" evidence="1">
    <location>
        <begin position="23"/>
        <end position="109"/>
    </location>
</feature>
<feature type="region of interest" description="Disordered" evidence="1">
    <location>
        <begin position="209"/>
        <end position="255"/>
    </location>
</feature>
<evidence type="ECO:0000313" key="2">
    <source>
        <dbReference type="EMBL" id="CAK4024261.1"/>
    </source>
</evidence>
<proteinExistence type="predicted"/>
<protein>
    <submittedName>
        <fullName evidence="2">Uncharacterized protein</fullName>
    </submittedName>
</protein>
<dbReference type="EMBL" id="CAVMBE010000028">
    <property type="protein sequence ID" value="CAK4024261.1"/>
    <property type="molecule type" value="Genomic_DNA"/>
</dbReference>
<keyword evidence="3" id="KW-1185">Reference proteome</keyword>
<sequence length="443" mass="50445">MRHQLHHRPEIDDIRVAYDSERSFHSDFDSEQSHHPSQSSSDRWAKSYSTQPTIYSATSSKRPPRVHQNIQNGGHEESSRCFSDIHPQESPRASIETYASTVQSEEDLPQEIPAYEVPEYTARPYEPTAIAATPSDFSELFPSHRRLAIRHDDSTLDGNMNLRLDTEVTMHGGRRCDMTLFHLRMHDLRDREFSLRRYCRDSGREICHSSRKLQRPPTQKRPGFQRSLSNALSSMRSKSEPKSPTIGSLKRNDSGYGSVHSAVDLDCDDRLQSSHSAPKPQPAADPNTVKLEFSNYAQLDLRRTGRTGSKRYEFEYWGRQYCWKKAVHKEAQSKDVSYHLIKAGTDHVLAYIIPSPLTPAQAEEEQSKGGWIPPCSMWIADESIVRGQKDVADVIVASGLVALVDDSIRARFHSRDSQPLFIPKLGVEYVGPKRLINEMFKRG</sequence>
<name>A0AAI9EAY5_9PEZI</name>